<gene>
    <name evidence="1" type="ORF">J2S44_002865</name>
</gene>
<name>A0AAE4CS32_9ACTN</name>
<dbReference type="RefSeq" id="WP_310413278.1">
    <property type="nucleotide sequence ID" value="NZ_JAVDYC010000001.1"/>
</dbReference>
<comment type="caution">
    <text evidence="1">The sequence shown here is derived from an EMBL/GenBank/DDBJ whole genome shotgun (WGS) entry which is preliminary data.</text>
</comment>
<dbReference type="AlphaFoldDB" id="A0AAE4CS32"/>
<evidence type="ECO:0000313" key="1">
    <source>
        <dbReference type="EMBL" id="MDR7322615.1"/>
    </source>
</evidence>
<organism evidence="1 2">
    <name type="scientific">Catenuloplanes niger</name>
    <dbReference type="NCBI Taxonomy" id="587534"/>
    <lineage>
        <taxon>Bacteria</taxon>
        <taxon>Bacillati</taxon>
        <taxon>Actinomycetota</taxon>
        <taxon>Actinomycetes</taxon>
        <taxon>Micromonosporales</taxon>
        <taxon>Micromonosporaceae</taxon>
        <taxon>Catenuloplanes</taxon>
    </lineage>
</organism>
<dbReference type="EMBL" id="JAVDYC010000001">
    <property type="protein sequence ID" value="MDR7322615.1"/>
    <property type="molecule type" value="Genomic_DNA"/>
</dbReference>
<reference evidence="1 2" key="1">
    <citation type="submission" date="2023-07" db="EMBL/GenBank/DDBJ databases">
        <title>Sequencing the genomes of 1000 actinobacteria strains.</title>
        <authorList>
            <person name="Klenk H.-P."/>
        </authorList>
    </citation>
    <scope>NUCLEOTIDE SEQUENCE [LARGE SCALE GENOMIC DNA]</scope>
    <source>
        <strain evidence="1 2">DSM 44711</strain>
    </source>
</reference>
<proteinExistence type="predicted"/>
<sequence length="135" mass="15319">MSDARENQDFTGRWRQEIAAIADSLSQHLRQRVEVLGATEMAEAFSVSVRGPAASPTGFGLTWNGVLGMQPIDGRPHISVSMFFYSRGERIRLAEHDGSYIELELDGRLDGSGTWRDLGWLEDEYGEYESYDRWE</sequence>
<evidence type="ECO:0000313" key="2">
    <source>
        <dbReference type="Proteomes" id="UP001183629"/>
    </source>
</evidence>
<dbReference type="Proteomes" id="UP001183629">
    <property type="component" value="Unassembled WGS sequence"/>
</dbReference>
<protein>
    <submittedName>
        <fullName evidence="1">Uncharacterized protein</fullName>
    </submittedName>
</protein>
<keyword evidence="2" id="KW-1185">Reference proteome</keyword>
<accession>A0AAE4CS32</accession>